<dbReference type="RefSeq" id="WP_082019043.1">
    <property type="nucleotide sequence ID" value="NZ_JTJZ01000022.1"/>
</dbReference>
<dbReference type="GO" id="GO:0019290">
    <property type="term" value="P:siderophore biosynthetic process"/>
    <property type="evidence" value="ECO:0007669"/>
    <property type="project" value="InterPro"/>
</dbReference>
<dbReference type="InterPro" id="IPR016181">
    <property type="entry name" value="Acyl_CoA_acyltransferase"/>
</dbReference>
<evidence type="ECO:0000256" key="1">
    <source>
        <dbReference type="ARBA" id="ARBA00003818"/>
    </source>
</evidence>
<evidence type="ECO:0000256" key="3">
    <source>
        <dbReference type="ARBA" id="ARBA00020586"/>
    </source>
</evidence>
<dbReference type="UniPathway" id="UPA00011"/>
<comment type="function">
    <text evidence="1">Acyltransferase required for the direct transfer of medium- to long-chain fatty acyl moieties from a carrier protein (MbtL) on to the epsilon-amino group of lysine residue in the mycobactin core.</text>
</comment>
<dbReference type="Gene3D" id="3.40.630.30">
    <property type="match status" value="1"/>
</dbReference>
<dbReference type="OrthoDB" id="9814648at2"/>
<dbReference type="PATRIC" id="fig|1703.6.peg.2780"/>
<gene>
    <name evidence="7" type="ORF">AE0388_2832</name>
</gene>
<comment type="pathway">
    <text evidence="2">Siderophore biosynthesis; mycobactin biosynthesis.</text>
</comment>
<dbReference type="Pfam" id="PF13523">
    <property type="entry name" value="Acetyltransf_8"/>
    <property type="match status" value="1"/>
</dbReference>
<organism evidence="7 8">
    <name type="scientific">Brevibacterium linens</name>
    <dbReference type="NCBI Taxonomy" id="1703"/>
    <lineage>
        <taxon>Bacteria</taxon>
        <taxon>Bacillati</taxon>
        <taxon>Actinomycetota</taxon>
        <taxon>Actinomycetes</taxon>
        <taxon>Micrococcales</taxon>
        <taxon>Brevibacteriaceae</taxon>
        <taxon>Brevibacterium</taxon>
    </lineage>
</organism>
<evidence type="ECO:0000259" key="6">
    <source>
        <dbReference type="PROSITE" id="PS51186"/>
    </source>
</evidence>
<dbReference type="SUPFAM" id="SSF55729">
    <property type="entry name" value="Acyl-CoA N-acyltransferases (Nat)"/>
    <property type="match status" value="1"/>
</dbReference>
<dbReference type="GO" id="GO:0046677">
    <property type="term" value="P:response to antibiotic"/>
    <property type="evidence" value="ECO:0007669"/>
    <property type="project" value="UniProtKB-KW"/>
</dbReference>
<dbReference type="GO" id="GO:0016410">
    <property type="term" value="F:N-acyltransferase activity"/>
    <property type="evidence" value="ECO:0007669"/>
    <property type="project" value="TreeGrafter"/>
</dbReference>
<protein>
    <recommendedName>
        <fullName evidence="3">Lysine N-acyltransferase MbtK</fullName>
    </recommendedName>
    <alternativeName>
        <fullName evidence="5">Mycobactin synthase protein K</fullName>
    </alternativeName>
</protein>
<evidence type="ECO:0000256" key="2">
    <source>
        <dbReference type="ARBA" id="ARBA00005102"/>
    </source>
</evidence>
<dbReference type="PROSITE" id="PS51186">
    <property type="entry name" value="GNAT"/>
    <property type="match status" value="1"/>
</dbReference>
<dbReference type="AlphaFoldDB" id="A0A0B9AN56"/>
<keyword evidence="4" id="KW-0046">Antibiotic resistance</keyword>
<name>A0A0B9AN56_BRELN</name>
<dbReference type="PANTHER" id="PTHR31438:SF1">
    <property type="entry name" value="LYSINE N-ACYLTRANSFERASE C17G9.06C-RELATED"/>
    <property type="match status" value="1"/>
</dbReference>
<feature type="domain" description="N-acetyltransferase" evidence="6">
    <location>
        <begin position="1"/>
        <end position="176"/>
    </location>
</feature>
<evidence type="ECO:0000256" key="4">
    <source>
        <dbReference type="ARBA" id="ARBA00023251"/>
    </source>
</evidence>
<proteinExistence type="predicted"/>
<accession>A0A0B9AN56</accession>
<comment type="caution">
    <text evidence="7">The sequence shown here is derived from an EMBL/GenBank/DDBJ whole genome shotgun (WGS) entry which is preliminary data.</text>
</comment>
<dbReference type="InterPro" id="IPR019432">
    <property type="entry name" value="Acyltransferase_MbtK/IucB-like"/>
</dbReference>
<keyword evidence="8" id="KW-1185">Reference proteome</keyword>
<evidence type="ECO:0000313" key="8">
    <source>
        <dbReference type="Proteomes" id="UP000031488"/>
    </source>
</evidence>
<sequence>MEFRRTTRADFPLLARWLGTPHVARFWNHETTPEAIERDFGGSVDGTEPSDDFIVEDAGVPVGFIQRSRICDYADEHIELIALADAPQDALTIDYFIGEGAATGRGVGTRMIREFTDLCFADWPAASAIIVPVIAGNPASWKALAAAGYERIAEGHIPPDNPIDDGWHVVYRRDRS</sequence>
<dbReference type="PANTHER" id="PTHR31438">
    <property type="entry name" value="LYSINE N-ACYLTRANSFERASE C17G9.06C-RELATED"/>
    <property type="match status" value="1"/>
</dbReference>
<evidence type="ECO:0000256" key="5">
    <source>
        <dbReference type="ARBA" id="ARBA00031122"/>
    </source>
</evidence>
<dbReference type="InterPro" id="IPR000182">
    <property type="entry name" value="GNAT_dom"/>
</dbReference>
<dbReference type="EMBL" id="JTJZ01000022">
    <property type="protein sequence ID" value="KHS50760.1"/>
    <property type="molecule type" value="Genomic_DNA"/>
</dbReference>
<dbReference type="SMART" id="SM01006">
    <property type="entry name" value="AlcB"/>
    <property type="match status" value="1"/>
</dbReference>
<reference evidence="7 8" key="1">
    <citation type="submission" date="2014-11" db="EMBL/GenBank/DDBJ databases">
        <title>Draft Genome Sequence of Brevibacterium linens AE038-8.</title>
        <authorList>
            <person name="Maizel D."/>
            <person name="Utturkar S.M."/>
            <person name="Brown S.D."/>
            <person name="Ferrero M."/>
            <person name="Rosen B.P."/>
        </authorList>
    </citation>
    <scope>NUCLEOTIDE SEQUENCE [LARGE SCALE GENOMIC DNA]</scope>
    <source>
        <strain evidence="7 8">AE038-8</strain>
    </source>
</reference>
<evidence type="ECO:0000313" key="7">
    <source>
        <dbReference type="EMBL" id="KHS50760.1"/>
    </source>
</evidence>
<dbReference type="Proteomes" id="UP000031488">
    <property type="component" value="Unassembled WGS sequence"/>
</dbReference>